<gene>
    <name evidence="8" type="ORF">CI109_103642</name>
</gene>
<feature type="transmembrane region" description="Helical" evidence="6">
    <location>
        <begin position="461"/>
        <end position="481"/>
    </location>
</feature>
<accession>A0AAJ8LLB1</accession>
<feature type="domain" description="Integral membrane bound transporter" evidence="7">
    <location>
        <begin position="954"/>
        <end position="1079"/>
    </location>
</feature>
<reference evidence="8" key="2">
    <citation type="submission" date="2024-01" db="EMBL/GenBank/DDBJ databases">
        <title>Comparative genomics of Cryptococcus and Kwoniella reveals pathogenesis evolution and contrasting modes of karyotype evolution via chromosome fusion or intercentromeric recombination.</title>
        <authorList>
            <person name="Coelho M.A."/>
            <person name="David-Palma M."/>
            <person name="Shea T."/>
            <person name="Bowers K."/>
            <person name="McGinley-Smith S."/>
            <person name="Mohammad A.W."/>
            <person name="Gnirke A."/>
            <person name="Yurkov A.M."/>
            <person name="Nowrousian M."/>
            <person name="Sun S."/>
            <person name="Cuomo C.A."/>
            <person name="Heitman J."/>
        </authorList>
    </citation>
    <scope>NUCLEOTIDE SEQUENCE</scope>
    <source>
        <strain evidence="8">CBS 12478</strain>
    </source>
</reference>
<feature type="region of interest" description="Disordered" evidence="5">
    <location>
        <begin position="769"/>
        <end position="801"/>
    </location>
</feature>
<dbReference type="InterPro" id="IPR049453">
    <property type="entry name" value="Memb_transporter_dom"/>
</dbReference>
<feature type="compositionally biased region" description="Polar residues" evidence="5">
    <location>
        <begin position="213"/>
        <end position="226"/>
    </location>
</feature>
<feature type="transmembrane region" description="Helical" evidence="6">
    <location>
        <begin position="980"/>
        <end position="999"/>
    </location>
</feature>
<reference evidence="8" key="1">
    <citation type="submission" date="2017-08" db="EMBL/GenBank/DDBJ databases">
        <authorList>
            <person name="Cuomo C."/>
            <person name="Billmyre B."/>
            <person name="Heitman J."/>
        </authorList>
    </citation>
    <scope>NUCLEOTIDE SEQUENCE</scope>
    <source>
        <strain evidence="8">CBS 12478</strain>
    </source>
</reference>
<feature type="compositionally biased region" description="Basic and acidic residues" evidence="5">
    <location>
        <begin position="789"/>
        <end position="801"/>
    </location>
</feature>
<dbReference type="Pfam" id="PF13515">
    <property type="entry name" value="FUSC_2"/>
    <property type="match status" value="1"/>
</dbReference>
<organism evidence="8 9">
    <name type="scientific">Kwoniella shandongensis</name>
    <dbReference type="NCBI Taxonomy" id="1734106"/>
    <lineage>
        <taxon>Eukaryota</taxon>
        <taxon>Fungi</taxon>
        <taxon>Dikarya</taxon>
        <taxon>Basidiomycota</taxon>
        <taxon>Agaricomycotina</taxon>
        <taxon>Tremellomycetes</taxon>
        <taxon>Tremellales</taxon>
        <taxon>Cryptococcaceae</taxon>
        <taxon>Kwoniella</taxon>
    </lineage>
</organism>
<feature type="compositionally biased region" description="Polar residues" evidence="5">
    <location>
        <begin position="86"/>
        <end position="107"/>
    </location>
</feature>
<evidence type="ECO:0000256" key="5">
    <source>
        <dbReference type="SAM" id="MobiDB-lite"/>
    </source>
</evidence>
<dbReference type="GO" id="GO:0016020">
    <property type="term" value="C:membrane"/>
    <property type="evidence" value="ECO:0007669"/>
    <property type="project" value="UniProtKB-SubCell"/>
</dbReference>
<feature type="transmembrane region" description="Helical" evidence="6">
    <location>
        <begin position="1067"/>
        <end position="1084"/>
    </location>
</feature>
<dbReference type="PANTHER" id="PTHR47804:SF1">
    <property type="entry name" value="DUF2421 DOMAIN-CONTAINING PROTEIN"/>
    <property type="match status" value="1"/>
</dbReference>
<dbReference type="InterPro" id="IPR052430">
    <property type="entry name" value="IVT-Associated"/>
</dbReference>
<proteinExistence type="predicted"/>
<evidence type="ECO:0000256" key="6">
    <source>
        <dbReference type="SAM" id="Phobius"/>
    </source>
</evidence>
<feature type="transmembrane region" description="Helical" evidence="6">
    <location>
        <begin position="353"/>
        <end position="374"/>
    </location>
</feature>
<protein>
    <recommendedName>
        <fullName evidence="7">Integral membrane bound transporter domain-containing protein</fullName>
    </recommendedName>
</protein>
<evidence type="ECO:0000259" key="7">
    <source>
        <dbReference type="Pfam" id="PF13515"/>
    </source>
</evidence>
<feature type="transmembrane region" description="Helical" evidence="6">
    <location>
        <begin position="1030"/>
        <end position="1047"/>
    </location>
</feature>
<feature type="transmembrane region" description="Helical" evidence="6">
    <location>
        <begin position="517"/>
        <end position="536"/>
    </location>
</feature>
<evidence type="ECO:0000256" key="4">
    <source>
        <dbReference type="ARBA" id="ARBA00023136"/>
    </source>
</evidence>
<keyword evidence="9" id="KW-1185">Reference proteome</keyword>
<evidence type="ECO:0000256" key="1">
    <source>
        <dbReference type="ARBA" id="ARBA00004141"/>
    </source>
</evidence>
<feature type="region of interest" description="Disordered" evidence="5">
    <location>
        <begin position="68"/>
        <end position="233"/>
    </location>
</feature>
<evidence type="ECO:0000313" key="9">
    <source>
        <dbReference type="Proteomes" id="UP000322225"/>
    </source>
</evidence>
<evidence type="ECO:0000256" key="2">
    <source>
        <dbReference type="ARBA" id="ARBA00022692"/>
    </source>
</evidence>
<dbReference type="PANTHER" id="PTHR47804">
    <property type="entry name" value="60S RIBOSOMAL PROTEIN L19"/>
    <property type="match status" value="1"/>
</dbReference>
<feature type="transmembrane region" description="Helical" evidence="6">
    <location>
        <begin position="422"/>
        <end position="441"/>
    </location>
</feature>
<keyword evidence="3 6" id="KW-1133">Transmembrane helix</keyword>
<dbReference type="RefSeq" id="XP_031864022.2">
    <property type="nucleotide sequence ID" value="XM_032001859.2"/>
</dbReference>
<comment type="subcellular location">
    <subcellularLocation>
        <location evidence="1">Membrane</location>
        <topology evidence="1">Multi-pass membrane protein</topology>
    </subcellularLocation>
</comment>
<keyword evidence="2 6" id="KW-0812">Transmembrane</keyword>
<evidence type="ECO:0000256" key="3">
    <source>
        <dbReference type="ARBA" id="ARBA00022989"/>
    </source>
</evidence>
<name>A0AAJ8LLB1_9TREE</name>
<evidence type="ECO:0000313" key="8">
    <source>
        <dbReference type="EMBL" id="WWD19184.1"/>
    </source>
</evidence>
<feature type="compositionally biased region" description="Low complexity" evidence="5">
    <location>
        <begin position="778"/>
        <end position="787"/>
    </location>
</feature>
<sequence length="1352" mass="148638">MLRVSVQNSRDLSLFAGTHNKLDARSCYETCDNISHPVVALSHLSSLINQRRSSNGSLEGGISHAYTMSSSAKSTPGIPSAPASPLVNSTSPNPQSATPGNLSSPAQSRIIRRPPSSYFSLPSPIMSRSLRSDSQHQSQNGEASRPNRPTTGTGRRSDTATGSGGGTSRSSNIHTMRDGGNNLDGLDNWQTLQEIVGDHSDDEGPNAPGLSVGQRSVLPTPSTWSLGSLFEPPPTPRIATSAQPIDVKPGHGAVDSLRNVSDELSSSPGQLDGIQYGSFGDTERTPRVTIQPLASPDVIDDTGPPLIGRLEGFKSPLLGSQIPAQTTMPLAKKAPPKPSLWQRVWPPSPMAIAIFKCSLSYLIASLFTFVPALANLLSRQSETDAHGRVTVKPASTAHMIATIVVYFNPAKTLGNMLLSTRYCFVLALAASVVSLFAMGTVRLFDHFSPGHGENWDPISEAGDWVVCILWIGGTMGVLAWSKVWVGNASYNSGCSMAAMIIYTVVIKEGAVPKLVEILSIVLVGVLITNLVCYTVFPSSATSRLQGSISKSLNSFSTLLDLLTSTFLLEKAVVKDNRPTLKEAIKAHAAAFKTLKADLAEAKHERILDGRIRGRKLHLYDAAIASLGRLAQHISGLRSSTRLQESLIKASKEGKISLDFGPDKRHSKLSMSVLEVVDEDPGASVPHDTDVVTSVRLFMKFREMAGGQMDALNARCDEALEAVQALSRHDKFNEVDLPQIRKNLAQSLNDFSQSSSRAIKRVYAGPRRRRGIYRDDSSGSDSGSSDSGDSLDHVGGEEDHVDGGPNETVFLIYFFLFTFEEFAREMLFLVDTMQEIVDAEEISAWGHIKSVFIRKRGRKEKKSEYVYKQLQKLVPIDPSNLQPPLFPRSKRDSAGAVLGPEQRLKSRWGRMKQAFWAIGTRLRQPDMRYAIKTGLGGAMLAAPAYTEWGRPIFLQYRGEWALIAYFAAMSQTVGQTNFLSLARVASTIIGATVAIIFTNLAHENNIVLPILGFFFSIPCYYVITQMPDYTAAGRFVLLTYNLSCLYVYNVRDRADDVTVEQIAFQRSAAVIIGVVWAAIISRYWWPFTARRELRLGLSDFCLDLSYLYSRLVTTYSKGVEAKVKNENDSSDDEGETRPLLPSSVVGHRHLSPSVRQFMAMELHLQSQLGTLRGLLAQTKHEPRLKGPFAYGFYHEVLLSCERMLDRLHSMRCVTTRDEWDEGIRQAFVIPVNKERREMAGNVILYFYTLSAGFRLRTPLPPYLPPAEKARQRLVAAIRSLDVVRRKSVRGGGRHLLFFAYALAMQEVIDELEHLGEMLQDAFGVISQSTVVDFEELFEDQPAEGGKTNGGVQK</sequence>
<feature type="transmembrane region" description="Helical" evidence="6">
    <location>
        <begin position="1005"/>
        <end position="1023"/>
    </location>
</feature>
<dbReference type="KEGG" id="ksn:43585967"/>
<dbReference type="Proteomes" id="UP000322225">
    <property type="component" value="Chromosome 6"/>
</dbReference>
<keyword evidence="4 6" id="KW-0472">Membrane</keyword>
<dbReference type="GeneID" id="43585967"/>
<dbReference type="EMBL" id="CP144056">
    <property type="protein sequence ID" value="WWD19184.1"/>
    <property type="molecule type" value="Genomic_DNA"/>
</dbReference>